<feature type="compositionally biased region" description="Basic and acidic residues" evidence="1">
    <location>
        <begin position="1110"/>
        <end position="1157"/>
    </location>
</feature>
<feature type="region of interest" description="Disordered" evidence="1">
    <location>
        <begin position="928"/>
        <end position="1236"/>
    </location>
</feature>
<dbReference type="EMBL" id="LGUB01000001">
    <property type="protein sequence ID" value="KRH95315.1"/>
    <property type="molecule type" value="Genomic_DNA"/>
</dbReference>
<protein>
    <submittedName>
        <fullName evidence="2">Uncharacterized protein</fullName>
    </submittedName>
</protein>
<reference evidence="2 3" key="1">
    <citation type="submission" date="2015-07" db="EMBL/GenBank/DDBJ databases">
        <title>The genome of Pseudoloma neurophilia, a relevant intracellular parasite of the zebrafish.</title>
        <authorList>
            <person name="Ndikumana S."/>
            <person name="Pelin A."/>
            <person name="Sanders J."/>
            <person name="Corradi N."/>
        </authorList>
    </citation>
    <scope>NUCLEOTIDE SEQUENCE [LARGE SCALE GENOMIC DNA]</scope>
    <source>
        <strain evidence="2 3">MK1</strain>
    </source>
</reference>
<feature type="compositionally biased region" description="Polar residues" evidence="1">
    <location>
        <begin position="1058"/>
        <end position="1078"/>
    </location>
</feature>
<feature type="compositionally biased region" description="Polar residues" evidence="1">
    <location>
        <begin position="1001"/>
        <end position="1011"/>
    </location>
</feature>
<gene>
    <name evidence="2" type="ORF">M153_100086662</name>
</gene>
<feature type="region of interest" description="Disordered" evidence="1">
    <location>
        <begin position="468"/>
        <end position="535"/>
    </location>
</feature>
<feature type="region of interest" description="Disordered" evidence="1">
    <location>
        <begin position="558"/>
        <end position="591"/>
    </location>
</feature>
<keyword evidence="3" id="KW-1185">Reference proteome</keyword>
<proteinExistence type="predicted"/>
<sequence length="1236" mass="139375">MDDQVCIQKCQGQQLVVTNNKTKQNADNSKSTFLNKGIKQEMLIPKSKSENAVVALPQKLIPQAQISNLSFNNTKKDSNPQQSTETIKSSSNDNTTSQENLETKDSKPPSQTSKAKDTKPQEKDTEKPSNDSPLREKIKDNLFSDPLLNSISNLLNKKQDESKKQKTDDSGAIKSQTTGDQEQTVDSSKNQLLEQSNEKSNANILLPVKQYQKPDLVILPKPPQRLSPDLQRESEITTIIRDLFNYLESNAQRSRNIEQCGMVVCDPQPLAQPGPTYLQPAVPPVIKSIVSPIIQHPMPDLRMMIPQPNSWSACLDPIDTEHEYLRRCSQSVKNCQIDQCDSPNRRILSNIEQNHDPEKFHNHIREEKNVGNLDDFRNSRTDSHPDLENTLKTDPCLFLRIFDEYSKGLNFLTPRMKKSIREIKNDFMKEYKDELIYCKHDNTETKTINYTTTRGIWDGIKDVLRINGRDDQMRSKNTNSSRLNNKDNEKNDENLKGQLIYDTFQNDQNLKPRNSAQKQEQSEEHEEEIDGHPVIVRTVYIDDKDTDNLHENQTITKTVTFPHPNKKTINEKKKSGNEEDQANEKPEISQSVSISIRTVTVTETVTTSINDERKNSERKSFRPVSQTVTQSDFASQREPTETKTVDKLDRKVLKKKESDQKKEDQSDASHDFLGILKQLEEVQSTTTEYQKQEEQTTTTSASSTSTLTQSNEKPQIVTLSQIPTIPSQTSSMLSLSSTSQSNLSEKPPIQSISVQKDNQVQTDKLNDIYSLLMDIKNLKQTEPVLNQQSQNMSVNSRMAQSMSAEAVINVKSDSSNNLSKIPFINSTGSSIENQTALKGDKTVSEPQYISLYGNKDQQTVTVTRTVELPLESNENLPGNSIKIPTTSQVVEKCVSQNKIIQEIRHDQKDMMNQLNKILIKKESENLTIGDTSGSQKEIKKESENPTIGDTSGSQKEIKKESENLTIGDTSGSQKEIKKESENPTIGDTSGSQKEIKKESETPTIGDTSGSQKEIKKESENPTIGDTSGSQKEIKKESETPTIGDTSGSQKEIKKESENPTIGDTSGSQKDIGSNYSKESTGDKKETLNKFELPLPDKIVESLEAQTENEVPEKKTHNVKTDNEKSTHAHKKSQEKDTTLDQKSKEQKKLTESEKLDESVIDATTKNVSDKERQNLSKKIESEQESENKKKPVATLTIHPQDEKSQESHKSKDVKPDRSEEKIKVEIKELPDKKNEV</sequence>
<feature type="compositionally biased region" description="Basic and acidic residues" evidence="1">
    <location>
        <begin position="114"/>
        <end position="142"/>
    </location>
</feature>
<feature type="compositionally biased region" description="Polar residues" evidence="1">
    <location>
        <begin position="944"/>
        <end position="954"/>
    </location>
</feature>
<feature type="compositionally biased region" description="Polar residues" evidence="1">
    <location>
        <begin position="982"/>
        <end position="992"/>
    </location>
</feature>
<comment type="caution">
    <text evidence="2">The sequence shown here is derived from an EMBL/GenBank/DDBJ whole genome shotgun (WGS) entry which is preliminary data.</text>
</comment>
<dbReference type="AlphaFoldDB" id="A0A0R0M1J4"/>
<feature type="compositionally biased region" description="Basic and acidic residues" evidence="1">
    <location>
        <begin position="1167"/>
        <end position="1189"/>
    </location>
</feature>
<dbReference type="Proteomes" id="UP000051530">
    <property type="component" value="Unassembled WGS sequence"/>
</dbReference>
<feature type="compositionally biased region" description="Polar residues" evidence="1">
    <location>
        <begin position="1039"/>
        <end position="1049"/>
    </location>
</feature>
<feature type="compositionally biased region" description="Polar residues" evidence="1">
    <location>
        <begin position="1020"/>
        <end position="1030"/>
    </location>
</feature>
<feature type="compositionally biased region" description="Polar residues" evidence="1">
    <location>
        <begin position="503"/>
        <end position="516"/>
    </location>
</feature>
<feature type="region of interest" description="Disordered" evidence="1">
    <location>
        <begin position="684"/>
        <end position="713"/>
    </location>
</feature>
<feature type="region of interest" description="Disordered" evidence="1">
    <location>
        <begin position="607"/>
        <end position="646"/>
    </location>
</feature>
<feature type="region of interest" description="Disordered" evidence="1">
    <location>
        <begin position="156"/>
        <end position="198"/>
    </location>
</feature>
<feature type="compositionally biased region" description="Polar residues" evidence="1">
    <location>
        <begin position="963"/>
        <end position="973"/>
    </location>
</feature>
<dbReference type="VEuPathDB" id="MicrosporidiaDB:M153_100086662"/>
<name>A0A0R0M1J4_9MICR</name>
<feature type="compositionally biased region" description="Basic and acidic residues" evidence="1">
    <location>
        <begin position="610"/>
        <end position="620"/>
    </location>
</feature>
<feature type="region of interest" description="Disordered" evidence="1">
    <location>
        <begin position="71"/>
        <end position="143"/>
    </location>
</feature>
<feature type="compositionally biased region" description="Low complexity" evidence="1">
    <location>
        <begin position="684"/>
        <end position="710"/>
    </location>
</feature>
<feature type="compositionally biased region" description="Basic and acidic residues" evidence="1">
    <location>
        <begin position="1079"/>
        <end position="1088"/>
    </location>
</feature>
<evidence type="ECO:0000313" key="3">
    <source>
        <dbReference type="Proteomes" id="UP000051530"/>
    </source>
</evidence>
<feature type="compositionally biased region" description="Polar residues" evidence="1">
    <location>
        <begin position="173"/>
        <end position="198"/>
    </location>
</feature>
<evidence type="ECO:0000313" key="2">
    <source>
        <dbReference type="EMBL" id="KRH95315.1"/>
    </source>
</evidence>
<evidence type="ECO:0000256" key="1">
    <source>
        <dbReference type="SAM" id="MobiDB-lite"/>
    </source>
</evidence>
<feature type="compositionally biased region" description="Basic and acidic residues" evidence="1">
    <location>
        <begin position="1199"/>
        <end position="1236"/>
    </location>
</feature>
<organism evidence="2 3">
    <name type="scientific">Pseudoloma neurophilia</name>
    <dbReference type="NCBI Taxonomy" id="146866"/>
    <lineage>
        <taxon>Eukaryota</taxon>
        <taxon>Fungi</taxon>
        <taxon>Fungi incertae sedis</taxon>
        <taxon>Microsporidia</taxon>
        <taxon>Pseudoloma</taxon>
    </lineage>
</organism>
<feature type="compositionally biased region" description="Polar residues" evidence="1">
    <location>
        <begin position="623"/>
        <end position="634"/>
    </location>
</feature>
<feature type="compositionally biased region" description="Polar residues" evidence="1">
    <location>
        <begin position="71"/>
        <end position="100"/>
    </location>
</feature>
<feature type="compositionally biased region" description="Basic and acidic residues" evidence="1">
    <location>
        <begin position="568"/>
        <end position="587"/>
    </location>
</feature>
<accession>A0A0R0M1J4</accession>
<feature type="compositionally biased region" description="Basic and acidic residues" evidence="1">
    <location>
        <begin position="484"/>
        <end position="495"/>
    </location>
</feature>
<feature type="compositionally biased region" description="Basic and acidic residues" evidence="1">
    <location>
        <begin position="157"/>
        <end position="171"/>
    </location>
</feature>